<evidence type="ECO:0000256" key="3">
    <source>
        <dbReference type="ARBA" id="ARBA00023027"/>
    </source>
</evidence>
<dbReference type="InterPro" id="IPR016163">
    <property type="entry name" value="Ald_DH_C"/>
</dbReference>
<dbReference type="Gene3D" id="3.40.309.10">
    <property type="entry name" value="Aldehyde Dehydrogenase, Chain A, domain 2"/>
    <property type="match status" value="1"/>
</dbReference>
<reference evidence="5 6" key="1">
    <citation type="submission" date="2019-03" db="EMBL/GenBank/DDBJ databases">
        <title>Genome sequence of Sphingomonas sp. 17J27-24.</title>
        <authorList>
            <person name="Kim M."/>
            <person name="Maeng S."/>
            <person name="Sathiyaraj S."/>
        </authorList>
    </citation>
    <scope>NUCLEOTIDE SEQUENCE [LARGE SCALE GENOMIC DNA]</scope>
    <source>
        <strain evidence="5 6">17J27-24</strain>
    </source>
</reference>
<evidence type="ECO:0000313" key="6">
    <source>
        <dbReference type="Proteomes" id="UP000298213"/>
    </source>
</evidence>
<dbReference type="PANTHER" id="PTHR43866">
    <property type="entry name" value="MALONATE-SEMIALDEHYDE DEHYDROGENASE"/>
    <property type="match status" value="1"/>
</dbReference>
<dbReference type="RefSeq" id="WP_135087572.1">
    <property type="nucleotide sequence ID" value="NZ_SPDV01000025.1"/>
</dbReference>
<dbReference type="Proteomes" id="UP000298213">
    <property type="component" value="Unassembled WGS sequence"/>
</dbReference>
<dbReference type="InterPro" id="IPR016162">
    <property type="entry name" value="Ald_DH_N"/>
</dbReference>
<dbReference type="EC" id="1.2.1.27" evidence="1"/>
<dbReference type="GO" id="GO:0006210">
    <property type="term" value="P:thymine catabolic process"/>
    <property type="evidence" value="ECO:0007669"/>
    <property type="project" value="TreeGrafter"/>
</dbReference>
<evidence type="ECO:0000256" key="1">
    <source>
        <dbReference type="ARBA" id="ARBA00013048"/>
    </source>
</evidence>
<dbReference type="Pfam" id="PF00171">
    <property type="entry name" value="Aldedh"/>
    <property type="match status" value="1"/>
</dbReference>
<keyword evidence="6" id="KW-1185">Reference proteome</keyword>
<dbReference type="SUPFAM" id="SSF53720">
    <property type="entry name" value="ALDH-like"/>
    <property type="match status" value="1"/>
</dbReference>
<dbReference type="InterPro" id="IPR016161">
    <property type="entry name" value="Ald_DH/histidinol_DH"/>
</dbReference>
<dbReference type="InterPro" id="IPR015590">
    <property type="entry name" value="Aldehyde_DH_dom"/>
</dbReference>
<dbReference type="GO" id="GO:0006574">
    <property type="term" value="P:L-valine catabolic process"/>
    <property type="evidence" value="ECO:0007669"/>
    <property type="project" value="TreeGrafter"/>
</dbReference>
<evidence type="ECO:0000313" key="5">
    <source>
        <dbReference type="EMBL" id="TFI57799.1"/>
    </source>
</evidence>
<dbReference type="FunFam" id="3.40.605.10:FF:000003">
    <property type="entry name" value="Methylmalonate-semialdehyde dehydrogenase [acylating]"/>
    <property type="match status" value="1"/>
</dbReference>
<dbReference type="CDD" id="cd07085">
    <property type="entry name" value="ALDH_F6_MMSDH"/>
    <property type="match status" value="1"/>
</dbReference>
<comment type="caution">
    <text evidence="5">The sequence shown here is derived from an EMBL/GenBank/DDBJ whole genome shotgun (WGS) entry which is preliminary data.</text>
</comment>
<dbReference type="PANTHER" id="PTHR43866:SF4">
    <property type="entry name" value="MALONATE-SEMIALDEHYDE DEHYDROGENASE"/>
    <property type="match status" value="1"/>
</dbReference>
<sequence length="498" mass="53803">MRNIDHFIGGGAFASGERHSDVFDPNNGDVQARVRLGGEADLQRAVDAANAALPGWIATNPQRRARVMFKFKELVEKNIDELALLLSSEHGKVIADSKGDVQRGLEVIEFACGIPHALKGEYTQGAGPGIDVFSMRQPLGIVAGITPFNVPAMIPMWMFGVAIACGNAFILKPSERDPSVPVRLAELMKEAGLPDGILQVVQGDKEMVDAILDHPEIKAVSFVGSSDIAHYVYRRGVAAGKRVQAMGGAKNHGIVMPDADLDQVVNDLTGAAFGSAGERCMALPVVVPVGEKTAEALREKLIPAIDRLRVGVSTDAEAHYGPVVNAAHKQRIENYIQMCVDEGGELVVDGRGFTLQGHENGFFIGPTLFDRVQPHFQSYQEEIFGPVLQIVRADSFEEAVRLPSDHQYGNGVAIFTRNGHAAREFAARVNVGMVGINVPIPVPVAYHTFGGWKRSAFGDINQHGMEGVRFWTKTKTVTQRWPDGSPSGENAFVIPTMG</sequence>
<gene>
    <name evidence="5" type="ORF">E2493_13315</name>
</gene>
<name>A0A4Y8ZSN5_9SPHN</name>
<dbReference type="GO" id="GO:0004491">
    <property type="term" value="F:methylmalonate-semialdehyde dehydrogenase (acylating, NAD) activity"/>
    <property type="evidence" value="ECO:0007669"/>
    <property type="project" value="UniProtKB-EC"/>
</dbReference>
<dbReference type="NCBIfam" id="TIGR01722">
    <property type="entry name" value="MMSDH"/>
    <property type="match status" value="1"/>
</dbReference>
<evidence type="ECO:0000259" key="4">
    <source>
        <dbReference type="Pfam" id="PF00171"/>
    </source>
</evidence>
<accession>A0A4Y8ZSN5</accession>
<dbReference type="AlphaFoldDB" id="A0A4Y8ZSN5"/>
<dbReference type="InterPro" id="IPR010061">
    <property type="entry name" value="MeMal-semiAld_DH"/>
</dbReference>
<keyword evidence="2" id="KW-0560">Oxidoreductase</keyword>
<dbReference type="OrthoDB" id="9802947at2"/>
<protein>
    <recommendedName>
        <fullName evidence="1">methylmalonate-semialdehyde dehydrogenase (CoA acylating)</fullName>
        <ecNumber evidence="1">1.2.1.27</ecNumber>
    </recommendedName>
</protein>
<evidence type="ECO:0000256" key="2">
    <source>
        <dbReference type="ARBA" id="ARBA00023002"/>
    </source>
</evidence>
<dbReference type="FunFam" id="3.40.309.10:FF:000002">
    <property type="entry name" value="Methylmalonate-semialdehyde dehydrogenase (Acylating)"/>
    <property type="match status" value="1"/>
</dbReference>
<organism evidence="5 6">
    <name type="scientific">Sphingomonas parva</name>
    <dbReference type="NCBI Taxonomy" id="2555898"/>
    <lineage>
        <taxon>Bacteria</taxon>
        <taxon>Pseudomonadati</taxon>
        <taxon>Pseudomonadota</taxon>
        <taxon>Alphaproteobacteria</taxon>
        <taxon>Sphingomonadales</taxon>
        <taxon>Sphingomonadaceae</taxon>
        <taxon>Sphingomonas</taxon>
    </lineage>
</organism>
<keyword evidence="3" id="KW-0520">NAD</keyword>
<feature type="domain" description="Aldehyde dehydrogenase" evidence="4">
    <location>
        <begin position="18"/>
        <end position="477"/>
    </location>
</feature>
<dbReference type="Gene3D" id="3.40.605.10">
    <property type="entry name" value="Aldehyde Dehydrogenase, Chain A, domain 1"/>
    <property type="match status" value="1"/>
</dbReference>
<proteinExistence type="predicted"/>
<dbReference type="EMBL" id="SPDV01000025">
    <property type="protein sequence ID" value="TFI57799.1"/>
    <property type="molecule type" value="Genomic_DNA"/>
</dbReference>